<evidence type="ECO:0000256" key="3">
    <source>
        <dbReference type="ARBA" id="ARBA00011502"/>
    </source>
</evidence>
<comment type="function">
    <text evidence="1 8">Involved in allosteric regulation of aspartate carbamoyltransferase.</text>
</comment>
<dbReference type="RefSeq" id="WP_041069183.1">
    <property type="nucleotide sequence ID" value="NZ_AP010872.1"/>
</dbReference>
<keyword evidence="6 8" id="KW-0862">Zinc</keyword>
<keyword evidence="11" id="KW-0808">Transferase</keyword>
<dbReference type="NCBIfam" id="TIGR00240">
    <property type="entry name" value="ATCase_reg"/>
    <property type="match status" value="1"/>
</dbReference>
<evidence type="ECO:0000313" key="11">
    <source>
        <dbReference type="EMBL" id="BAH83157.1"/>
    </source>
</evidence>
<dbReference type="Gene3D" id="2.30.30.20">
    <property type="entry name" value="Aspartate carbamoyltransferase regulatory subunit, C-terminal domain"/>
    <property type="match status" value="1"/>
</dbReference>
<evidence type="ECO:0000256" key="5">
    <source>
        <dbReference type="ARBA" id="ARBA00022723"/>
    </source>
</evidence>
<evidence type="ECO:0000256" key="2">
    <source>
        <dbReference type="ARBA" id="ARBA00010498"/>
    </source>
</evidence>
<feature type="binding site" evidence="8">
    <location>
        <position position="109"/>
    </location>
    <ligand>
        <name>Zn(2+)</name>
        <dbReference type="ChEBI" id="CHEBI:29105"/>
    </ligand>
</feature>
<comment type="subunit">
    <text evidence="3">Heterododecamer (2C3:3R2) of six catalytic PyrB chains organized as two trimers (C3), and six regulatory PyrI chains organized as three dimers (R2).</text>
</comment>
<dbReference type="InterPro" id="IPR036792">
    <property type="entry name" value="Asp_carbatrfase_reg_C_sf"/>
</dbReference>
<dbReference type="InterPro" id="IPR020542">
    <property type="entry name" value="Asp_carbamoyltrfase_reg_C"/>
</dbReference>
<dbReference type="OrthoDB" id="5599321at2"/>
<dbReference type="GO" id="GO:0016740">
    <property type="term" value="F:transferase activity"/>
    <property type="evidence" value="ECO:0007669"/>
    <property type="project" value="UniProtKB-KW"/>
</dbReference>
<evidence type="ECO:0000256" key="6">
    <source>
        <dbReference type="ARBA" id="ARBA00022833"/>
    </source>
</evidence>
<dbReference type="AlphaFoldDB" id="C5WCV1"/>
<accession>C5WCV1</accession>
<dbReference type="SUPFAM" id="SSF57825">
    <property type="entry name" value="Aspartate carbamoyltransferase, Regulatory-chain, C-terminal domain"/>
    <property type="match status" value="1"/>
</dbReference>
<comment type="cofactor">
    <cofactor evidence="8">
        <name>Zn(2+)</name>
        <dbReference type="ChEBI" id="CHEBI:29105"/>
    </cofactor>
    <text evidence="8">Binds 1 zinc ion per subunit.</text>
</comment>
<feature type="binding site" evidence="8">
    <location>
        <position position="138"/>
    </location>
    <ligand>
        <name>Zn(2+)</name>
        <dbReference type="ChEBI" id="CHEBI:29105"/>
    </ligand>
</feature>
<dbReference type="Pfam" id="PF02748">
    <property type="entry name" value="PyrI_C"/>
    <property type="match status" value="1"/>
</dbReference>
<organism evidence="11 12">
    <name type="scientific">Candidatus Ishikawaella capsulata Mpkobe</name>
    <dbReference type="NCBI Taxonomy" id="476281"/>
    <lineage>
        <taxon>Bacteria</taxon>
        <taxon>Pseudomonadati</taxon>
        <taxon>Pseudomonadota</taxon>
        <taxon>Gammaproteobacteria</taxon>
        <taxon>Enterobacterales</taxon>
        <taxon>Enterobacteriaceae</taxon>
        <taxon>Candidatus Ishikawella</taxon>
    </lineage>
</organism>
<evidence type="ECO:0000256" key="1">
    <source>
        <dbReference type="ARBA" id="ARBA00002565"/>
    </source>
</evidence>
<dbReference type="HOGENOM" id="CLU_128576_0_0_6"/>
<dbReference type="GO" id="GO:0009347">
    <property type="term" value="C:aspartate carbamoyltransferase complex"/>
    <property type="evidence" value="ECO:0007669"/>
    <property type="project" value="InterPro"/>
</dbReference>
<dbReference type="InterPro" id="IPR036793">
    <property type="entry name" value="Asp_carbatrfase_reg_N_sf"/>
</dbReference>
<comment type="subunit">
    <text evidence="8">Contains catalytic and regulatory chains.</text>
</comment>
<dbReference type="Gene3D" id="3.30.70.140">
    <property type="entry name" value="Aspartate carbamoyltransferase regulatory subunit, N-terminal domain"/>
    <property type="match status" value="1"/>
</dbReference>
<evidence type="ECO:0000256" key="8">
    <source>
        <dbReference type="HAMAP-Rule" id="MF_00002"/>
    </source>
</evidence>
<sequence>MIREKNIQVEAIKIGTVIDHIPAHFGFKILSLFCLSNTEKRITIGLNLPSQVLERKDLIKIENFFLTQDQINNLAIYAPYSTINCINDYEVIAKISPLLPEYVNKILICTNSNCISNSELINSCFRIKNYSGEIFLKCRYCENEFPYNILISNQINLFSSL</sequence>
<comment type="similarity">
    <text evidence="2 8">Belongs to the PyrI family.</text>
</comment>
<keyword evidence="12" id="KW-1185">Reference proteome</keyword>
<dbReference type="PANTHER" id="PTHR35805:SF1">
    <property type="entry name" value="ASPARTATE CARBAMOYLTRANSFERASE REGULATORY CHAIN"/>
    <property type="match status" value="1"/>
</dbReference>
<dbReference type="EMBL" id="AP010872">
    <property type="protein sequence ID" value="BAH83157.1"/>
    <property type="molecule type" value="Genomic_DNA"/>
</dbReference>
<dbReference type="KEGG" id="icp:ICMP_302"/>
<dbReference type="STRING" id="476281.ICMP_302"/>
<dbReference type="GO" id="GO:0046872">
    <property type="term" value="F:metal ion binding"/>
    <property type="evidence" value="ECO:0007669"/>
    <property type="project" value="UniProtKB-KW"/>
</dbReference>
<name>C5WCV1_9ENTR</name>
<evidence type="ECO:0000256" key="4">
    <source>
        <dbReference type="ARBA" id="ARBA00021764"/>
    </source>
</evidence>
<evidence type="ECO:0000259" key="9">
    <source>
        <dbReference type="Pfam" id="PF01948"/>
    </source>
</evidence>
<dbReference type="HAMAP" id="MF_00002">
    <property type="entry name" value="Asp_carb_tr_reg"/>
    <property type="match status" value="1"/>
</dbReference>
<feature type="binding site" evidence="8">
    <location>
        <position position="114"/>
    </location>
    <ligand>
        <name>Zn(2+)</name>
        <dbReference type="ChEBI" id="CHEBI:29105"/>
    </ligand>
</feature>
<gene>
    <name evidence="8 11" type="primary">pyrI</name>
    <name evidence="11" type="ORF">ICMP_302</name>
</gene>
<dbReference type="Pfam" id="PF01948">
    <property type="entry name" value="PyrI"/>
    <property type="match status" value="1"/>
</dbReference>
<feature type="binding site" evidence="8">
    <location>
        <position position="141"/>
    </location>
    <ligand>
        <name>Zn(2+)</name>
        <dbReference type="ChEBI" id="CHEBI:29105"/>
    </ligand>
</feature>
<protein>
    <recommendedName>
        <fullName evidence="4 8">Aspartate carbamoyltransferase regulatory chain</fullName>
    </recommendedName>
</protein>
<keyword evidence="7 8" id="KW-0665">Pyrimidine biosynthesis</keyword>
<reference evidence="11 12" key="1">
    <citation type="journal article" date="2011" name="Genome Biol. Evol.">
        <title>Reductive evolution of bacterial genome in insect gut environment.</title>
        <authorList>
            <person name="Nikoh N."/>
            <person name="Hosokawa T."/>
            <person name="Ohshima K."/>
            <person name="Hattori M."/>
            <person name="Fukatsu T."/>
        </authorList>
    </citation>
    <scope>NUCLEOTIDE SEQUENCE [LARGE SCALE GENOMIC DNA]</scope>
    <source>
        <strain evidence="11 12">Mpkobe</strain>
    </source>
</reference>
<evidence type="ECO:0000256" key="7">
    <source>
        <dbReference type="ARBA" id="ARBA00022975"/>
    </source>
</evidence>
<proteinExistence type="inferred from homology"/>
<dbReference type="InterPro" id="IPR020545">
    <property type="entry name" value="Asp_carbamoyltransf_reg_N"/>
</dbReference>
<evidence type="ECO:0000259" key="10">
    <source>
        <dbReference type="Pfam" id="PF02748"/>
    </source>
</evidence>
<dbReference type="SUPFAM" id="SSF54893">
    <property type="entry name" value="Aspartate carbamoyltransferase, Regulatory-chain, N-terminal domain"/>
    <property type="match status" value="1"/>
</dbReference>
<evidence type="ECO:0000313" key="12">
    <source>
        <dbReference type="Proteomes" id="UP000061704"/>
    </source>
</evidence>
<dbReference type="Proteomes" id="UP000061704">
    <property type="component" value="Chromosome"/>
</dbReference>
<dbReference type="PANTHER" id="PTHR35805">
    <property type="entry name" value="ASPARTATE CARBAMOYLTRANSFERASE REGULATORY CHAIN"/>
    <property type="match status" value="1"/>
</dbReference>
<dbReference type="InterPro" id="IPR002801">
    <property type="entry name" value="Asp_carbamoylTrfase_reg"/>
</dbReference>
<dbReference type="GO" id="GO:0006207">
    <property type="term" value="P:'de novo' pyrimidine nucleobase biosynthetic process"/>
    <property type="evidence" value="ECO:0007669"/>
    <property type="project" value="InterPro"/>
</dbReference>
<feature type="domain" description="Aspartate carbamoyltransferase regulatory subunit C-terminal" evidence="10">
    <location>
        <begin position="103"/>
        <end position="148"/>
    </location>
</feature>
<keyword evidence="5 8" id="KW-0479">Metal-binding</keyword>
<feature type="domain" description="Aspartate carbamoyltransferase regulatory subunit N-terminal" evidence="9">
    <location>
        <begin position="8"/>
        <end position="95"/>
    </location>
</feature>
<dbReference type="GO" id="GO:0006221">
    <property type="term" value="P:pyrimidine nucleotide biosynthetic process"/>
    <property type="evidence" value="ECO:0007669"/>
    <property type="project" value="UniProtKB-UniRule"/>
</dbReference>